<evidence type="ECO:0000313" key="2">
    <source>
        <dbReference type="EMBL" id="HCT15750.1"/>
    </source>
</evidence>
<gene>
    <name evidence="2" type="ORF">DIW82_13450</name>
</gene>
<dbReference type="AlphaFoldDB" id="A0A3D4T4T5"/>
<dbReference type="Proteomes" id="UP000261739">
    <property type="component" value="Unassembled WGS sequence"/>
</dbReference>
<comment type="caution">
    <text evidence="2">The sequence shown here is derived from an EMBL/GenBank/DDBJ whole genome shotgun (WGS) entry which is preliminary data.</text>
</comment>
<name>A0A3D4T4T5_9CORY</name>
<dbReference type="RefSeq" id="WP_273053399.1">
    <property type="nucleotide sequence ID" value="NZ_DAITTW010000002.1"/>
</dbReference>
<dbReference type="STRING" id="863239.GCA_000213935_00791"/>
<accession>A0A3D4T4T5</accession>
<reference evidence="2 3" key="1">
    <citation type="journal article" date="2018" name="Nat. Biotechnol.">
        <title>A standardized bacterial taxonomy based on genome phylogeny substantially revises the tree of life.</title>
        <authorList>
            <person name="Parks D.H."/>
            <person name="Chuvochina M."/>
            <person name="Waite D.W."/>
            <person name="Rinke C."/>
            <person name="Skarshewski A."/>
            <person name="Chaumeil P.A."/>
            <person name="Hugenholtz P."/>
        </authorList>
    </citation>
    <scope>NUCLEOTIDE SEQUENCE [LARGE SCALE GENOMIC DNA]</scope>
    <source>
        <strain evidence="2">UBA11247</strain>
    </source>
</reference>
<sequence>MPDWLLYILIAVAVVVAVAAMVAVAFWFDAWSDARDDRDDGDSPRTRFRRVVDRYSAMAQQLDSLDDRAHSPASPAVEAELRRRWQECRDAFLEVDRIVQATGLTPDSPGREFRRHAGEIRTADDAAARMQQASDAVDRLLALERDDPAGRHDRLTDLIGDINEAEADHWDSEWAYPQLQHLEEQVRQLREEVSGTPDTAGLLDRVVTVTRDLDDITTRAGQAAA</sequence>
<keyword evidence="1" id="KW-1133">Transmembrane helix</keyword>
<organism evidence="2 3">
    <name type="scientific">Corynebacterium nuruki</name>
    <dbReference type="NCBI Taxonomy" id="1032851"/>
    <lineage>
        <taxon>Bacteria</taxon>
        <taxon>Bacillati</taxon>
        <taxon>Actinomycetota</taxon>
        <taxon>Actinomycetes</taxon>
        <taxon>Mycobacteriales</taxon>
        <taxon>Corynebacteriaceae</taxon>
        <taxon>Corynebacterium</taxon>
    </lineage>
</organism>
<evidence type="ECO:0000256" key="1">
    <source>
        <dbReference type="SAM" id="Phobius"/>
    </source>
</evidence>
<keyword evidence="1" id="KW-0812">Transmembrane</keyword>
<proteinExistence type="predicted"/>
<dbReference type="EMBL" id="DQID01000340">
    <property type="protein sequence ID" value="HCT15750.1"/>
    <property type="molecule type" value="Genomic_DNA"/>
</dbReference>
<keyword evidence="1" id="KW-0472">Membrane</keyword>
<protein>
    <submittedName>
        <fullName evidence="2">Uncharacterized protein</fullName>
    </submittedName>
</protein>
<feature type="transmembrane region" description="Helical" evidence="1">
    <location>
        <begin position="6"/>
        <end position="28"/>
    </location>
</feature>
<evidence type="ECO:0000313" key="3">
    <source>
        <dbReference type="Proteomes" id="UP000261739"/>
    </source>
</evidence>